<dbReference type="GO" id="GO:0070778">
    <property type="term" value="P:L-aspartate transmembrane transport"/>
    <property type="evidence" value="ECO:0007669"/>
    <property type="project" value="TreeGrafter"/>
</dbReference>
<dbReference type="PANTHER" id="PTHR42865:SF1">
    <property type="entry name" value="AEROBIC C4-DICARBOXYLATE TRANSPORT PROTEIN"/>
    <property type="match status" value="1"/>
</dbReference>
<gene>
    <name evidence="9" type="primary">dctA</name>
    <name evidence="9" type="ORF">GOARA_043_00880</name>
</gene>
<dbReference type="FunFam" id="1.10.3860.10:FF:000001">
    <property type="entry name" value="C4-dicarboxylate transport protein"/>
    <property type="match status" value="1"/>
</dbReference>
<dbReference type="Proteomes" id="UP000035088">
    <property type="component" value="Unassembled WGS sequence"/>
</dbReference>
<proteinExistence type="predicted"/>
<dbReference type="GO" id="GO:0015366">
    <property type="term" value="F:malate:proton symporter activity"/>
    <property type="evidence" value="ECO:0007669"/>
    <property type="project" value="TreeGrafter"/>
</dbReference>
<keyword evidence="7 8" id="KW-0472">Membrane</keyword>
<evidence type="ECO:0000256" key="8">
    <source>
        <dbReference type="SAM" id="Phobius"/>
    </source>
</evidence>
<evidence type="ECO:0000313" key="10">
    <source>
        <dbReference type="Proteomes" id="UP000035088"/>
    </source>
</evidence>
<keyword evidence="5" id="KW-0769">Symport</keyword>
<keyword evidence="3" id="KW-1003">Cell membrane</keyword>
<dbReference type="InterPro" id="IPR001991">
    <property type="entry name" value="Na-dicarboxylate_symporter"/>
</dbReference>
<protein>
    <submittedName>
        <fullName evidence="9">C4-dicarboxylate transport protein</fullName>
    </submittedName>
</protein>
<dbReference type="STRING" id="1073574.GOARA_043_00880"/>
<feature type="transmembrane region" description="Helical" evidence="8">
    <location>
        <begin position="162"/>
        <end position="179"/>
    </location>
</feature>
<dbReference type="GO" id="GO:0015141">
    <property type="term" value="F:succinate transmembrane transporter activity"/>
    <property type="evidence" value="ECO:0007669"/>
    <property type="project" value="TreeGrafter"/>
</dbReference>
<evidence type="ECO:0000256" key="5">
    <source>
        <dbReference type="ARBA" id="ARBA00022847"/>
    </source>
</evidence>
<feature type="transmembrane region" description="Helical" evidence="8">
    <location>
        <begin position="200"/>
        <end position="220"/>
    </location>
</feature>
<dbReference type="PRINTS" id="PR00173">
    <property type="entry name" value="EDTRNSPORT"/>
</dbReference>
<feature type="transmembrane region" description="Helical" evidence="8">
    <location>
        <begin position="87"/>
        <end position="109"/>
    </location>
</feature>
<dbReference type="AlphaFoldDB" id="G7H152"/>
<evidence type="ECO:0000256" key="3">
    <source>
        <dbReference type="ARBA" id="ARBA00022475"/>
    </source>
</evidence>
<sequence>MATDIEHLPPTPSKPPRNRTHWLYILVIIGVFAGIAVGLLAPAFGKEVAFLGSMFVSLIKMMIAPVIFCTIVIGIGSVRKAATVGKVGGLAFVYFLAMSTAALAIGLLVGNLLKPGTGLDFKPDPGKGAELADKAHESGGTIDFLQGIIPDTLVSALTSGQVLQALFVALLVGFAIQALGKDGEPILTAVSYFQKLVFKVLAMVLWTAPIGAFGAIAGVVSQTGWSAVRELAVFVLAFYATCIVFVFVVLGLLLRFVTGFSVFRLARYLAREYLLIVATSSSEPALPSLIAKMEHMGVNTSTVGIVVPTGYSFNLDGTAIYLTMASLFVADAAGDPMSFGEQLGLLLFMIIASKGAAGVTGAGLATLAGGLQAHRPDLLDGVAVVVGVDRFMSEARALTNFSGNAVGTLLIGKWTQTLDTDRADRVLRGEIPFELSQAGTTANTRT</sequence>
<dbReference type="Gene3D" id="1.10.3860.10">
    <property type="entry name" value="Sodium:dicarboxylate symporter"/>
    <property type="match status" value="1"/>
</dbReference>
<keyword evidence="4 8" id="KW-0812">Transmembrane</keyword>
<feature type="transmembrane region" description="Helical" evidence="8">
    <location>
        <begin position="50"/>
        <end position="75"/>
    </location>
</feature>
<feature type="transmembrane region" description="Helical" evidence="8">
    <location>
        <begin position="21"/>
        <end position="44"/>
    </location>
</feature>
<dbReference type="InterPro" id="IPR036458">
    <property type="entry name" value="Na:dicarbo_symporter_sf"/>
</dbReference>
<dbReference type="GO" id="GO:0005886">
    <property type="term" value="C:plasma membrane"/>
    <property type="evidence" value="ECO:0007669"/>
    <property type="project" value="UniProtKB-SubCell"/>
</dbReference>
<comment type="subcellular location">
    <subcellularLocation>
        <location evidence="1">Cell membrane</location>
        <topology evidence="1">Multi-pass membrane protein</topology>
    </subcellularLocation>
</comment>
<evidence type="ECO:0000256" key="4">
    <source>
        <dbReference type="ARBA" id="ARBA00022692"/>
    </source>
</evidence>
<keyword evidence="6 8" id="KW-1133">Transmembrane helix</keyword>
<evidence type="ECO:0000313" key="9">
    <source>
        <dbReference type="EMBL" id="GAB09613.1"/>
    </source>
</evidence>
<organism evidence="9 10">
    <name type="scientific">Gordonia araii NBRC 100433</name>
    <dbReference type="NCBI Taxonomy" id="1073574"/>
    <lineage>
        <taxon>Bacteria</taxon>
        <taxon>Bacillati</taxon>
        <taxon>Actinomycetota</taxon>
        <taxon>Actinomycetes</taxon>
        <taxon>Mycobacteriales</taxon>
        <taxon>Gordoniaceae</taxon>
        <taxon>Gordonia</taxon>
    </lineage>
</organism>
<evidence type="ECO:0000256" key="2">
    <source>
        <dbReference type="ARBA" id="ARBA00022448"/>
    </source>
</evidence>
<comment type="caution">
    <text evidence="9">The sequence shown here is derived from an EMBL/GenBank/DDBJ whole genome shotgun (WGS) entry which is preliminary data.</text>
</comment>
<keyword evidence="2" id="KW-0813">Transport</keyword>
<dbReference type="SUPFAM" id="SSF118215">
    <property type="entry name" value="Proton glutamate symport protein"/>
    <property type="match status" value="1"/>
</dbReference>
<feature type="transmembrane region" description="Helical" evidence="8">
    <location>
        <begin position="232"/>
        <end position="257"/>
    </location>
</feature>
<evidence type="ECO:0000256" key="1">
    <source>
        <dbReference type="ARBA" id="ARBA00004651"/>
    </source>
</evidence>
<dbReference type="RefSeq" id="WP_007321688.1">
    <property type="nucleotide sequence ID" value="NZ_BAEE01000043.1"/>
</dbReference>
<dbReference type="OrthoDB" id="9766690at2"/>
<dbReference type="PANTHER" id="PTHR42865">
    <property type="entry name" value="PROTON/GLUTAMATE-ASPARTATE SYMPORTER"/>
    <property type="match status" value="1"/>
</dbReference>
<dbReference type="Pfam" id="PF00375">
    <property type="entry name" value="SDF"/>
    <property type="match status" value="1"/>
</dbReference>
<evidence type="ECO:0000256" key="7">
    <source>
        <dbReference type="ARBA" id="ARBA00023136"/>
    </source>
</evidence>
<evidence type="ECO:0000256" key="6">
    <source>
        <dbReference type="ARBA" id="ARBA00022989"/>
    </source>
</evidence>
<keyword evidence="10" id="KW-1185">Reference proteome</keyword>
<dbReference type="EMBL" id="BAEE01000043">
    <property type="protein sequence ID" value="GAB09613.1"/>
    <property type="molecule type" value="Genomic_DNA"/>
</dbReference>
<name>G7H152_9ACTN</name>
<accession>G7H152</accession>
<reference evidence="9 10" key="1">
    <citation type="submission" date="2011-11" db="EMBL/GenBank/DDBJ databases">
        <title>Whole genome shotgun sequence of Gordonia araii NBRC 100433.</title>
        <authorList>
            <person name="Yoshida Y."/>
            <person name="Hosoyama A."/>
            <person name="Tsuchikane K."/>
            <person name="Katsumata H."/>
            <person name="Yamazaki S."/>
            <person name="Fujita N."/>
        </authorList>
    </citation>
    <scope>NUCLEOTIDE SEQUENCE [LARGE SCALE GENOMIC DNA]</scope>
    <source>
        <strain evidence="9 10">NBRC 100433</strain>
    </source>
</reference>
<dbReference type="GO" id="GO:0015138">
    <property type="term" value="F:fumarate transmembrane transporter activity"/>
    <property type="evidence" value="ECO:0007669"/>
    <property type="project" value="TreeGrafter"/>
</dbReference>